<organism evidence="1 3">
    <name type="scientific">Streptomyces griseoviridis</name>
    <dbReference type="NCBI Taxonomy" id="45398"/>
    <lineage>
        <taxon>Bacteria</taxon>
        <taxon>Bacillati</taxon>
        <taxon>Actinomycetota</taxon>
        <taxon>Actinomycetes</taxon>
        <taxon>Kitasatosporales</taxon>
        <taxon>Streptomycetaceae</taxon>
        <taxon>Streptomyces</taxon>
    </lineage>
</organism>
<reference evidence="1 3" key="2">
    <citation type="submission" date="2018-12" db="EMBL/GenBank/DDBJ databases">
        <title>Streptomyces griseoviridis F1-27 complete genome.</title>
        <authorList>
            <person name="Mariita R.M."/>
            <person name="Sello J.K."/>
        </authorList>
    </citation>
    <scope>NUCLEOTIDE SEQUENCE [LARGE SCALE GENOMIC DNA]</scope>
    <source>
        <strain evidence="1 3">F1-27</strain>
    </source>
</reference>
<name>A0A3Q9L0Y2_STRGD</name>
<dbReference type="OrthoDB" id="4350298at2"/>
<keyword evidence="4" id="KW-1185">Reference proteome</keyword>
<dbReference type="RefSeq" id="WP_127181494.1">
    <property type="nucleotide sequence ID" value="NZ_CP029078.1"/>
</dbReference>
<evidence type="ECO:0000313" key="1">
    <source>
        <dbReference type="EMBL" id="AZS88724.1"/>
    </source>
</evidence>
<proteinExistence type="predicted"/>
<sequence length="294" mass="33072">MSDGPTERLYHRTARPPWREILGRRWSAAQDWSLVLRDTAGDYFVLGHRGDPDDPDAQVPVFSEAPAPGVRGDYTDVFRVDATEHVDTKAIGLPTVYGTESVDLWVSWWVHDPVSVVRARAVHGWHLVRTHLASALRDLAEAQAVTGNGLGAPEIMHHLGAPQRLEETGLSYRVFDVRLRESDEELLLGRAESEGVRYSWTPSRRGEFEFCLQALHAGPASLAALWLLRHPDQVSQVLDWAVDHRELLSPPRTDWQEELATLLGTLTDQERKEISYLLRDRISALGRQVPDMAG</sequence>
<gene>
    <name evidence="2" type="ORF">DDJ31_05110</name>
    <name evidence="1" type="ORF">ELQ87_34150</name>
</gene>
<dbReference type="EMBL" id="CP034687">
    <property type="protein sequence ID" value="AZS88724.1"/>
    <property type="molecule type" value="Genomic_DNA"/>
</dbReference>
<dbReference type="AlphaFoldDB" id="A0A3Q9L0Y2"/>
<accession>A0A3Q9L0Y2</accession>
<protein>
    <submittedName>
        <fullName evidence="1">Uncharacterized protein</fullName>
    </submittedName>
</protein>
<evidence type="ECO:0000313" key="4">
    <source>
        <dbReference type="Proteomes" id="UP000501753"/>
    </source>
</evidence>
<dbReference type="EMBL" id="CP029078">
    <property type="protein sequence ID" value="QCN84436.1"/>
    <property type="molecule type" value="Genomic_DNA"/>
</dbReference>
<reference evidence="2 4" key="1">
    <citation type="submission" date="2018-04" db="EMBL/GenBank/DDBJ databases">
        <title>Complete genome sequences of Streptomyces griseoviridis K61 and characterization of antagonistic properties of biological control agents.</title>
        <authorList>
            <person name="Mariita R.M."/>
            <person name="Sello J.K."/>
        </authorList>
    </citation>
    <scope>NUCLEOTIDE SEQUENCE [LARGE SCALE GENOMIC DNA]</scope>
    <source>
        <strain evidence="2 4">K61</strain>
    </source>
</reference>
<dbReference type="Proteomes" id="UP000501753">
    <property type="component" value="Chromosome"/>
</dbReference>
<evidence type="ECO:0000313" key="3">
    <source>
        <dbReference type="Proteomes" id="UP000271291"/>
    </source>
</evidence>
<dbReference type="KEGG" id="sgd:ELQ87_34150"/>
<dbReference type="Proteomes" id="UP000271291">
    <property type="component" value="Chromosome"/>
</dbReference>
<evidence type="ECO:0000313" key="2">
    <source>
        <dbReference type="EMBL" id="QCN84436.1"/>
    </source>
</evidence>